<comment type="caution">
    <text evidence="2">The sequence shown here is derived from an EMBL/GenBank/DDBJ whole genome shotgun (WGS) entry which is preliminary data.</text>
</comment>
<accession>A0A3A9ASR2</accession>
<keyword evidence="3" id="KW-1185">Reference proteome</keyword>
<feature type="transmembrane region" description="Helical" evidence="1">
    <location>
        <begin position="40"/>
        <end position="59"/>
    </location>
</feature>
<keyword evidence="1" id="KW-0472">Membrane</keyword>
<evidence type="ECO:0008006" key="4">
    <source>
        <dbReference type="Google" id="ProtNLM"/>
    </source>
</evidence>
<sequence>MEDKLKDFSSFYLSSIASRLAICMGICMKKSKLKKNLIRIGFAGLFLVTLYFAVSILRIKSEHGVNQKAGLYVQPKNSIDVVMMGTSHVHCDINTGLLWEKYGIAAYDYSGAEQPLWMTYYYLKELYKYQNPQVIVLDMYAPARFKEDYQYDFIAENIYGMRFSLNKMQMLSASVEPAKLHNYFPSFAVYHSRYDDLEEEDFQSFLWDNKEKEAFKGYTPYWDTKPQTRPGFSEDRNDGLTPKSEKYLKKIIALAKKKGSDLVLIVSPYVAIAEDQRTYNRITEIAAENGLIFINYNEYYDGIGLDFEKDFNDESHLNYWGSCKFTEYLGAFLDSYDRVPDRRGQKGYESWDDNVKMIYEELQKYEDENS</sequence>
<evidence type="ECO:0000256" key="1">
    <source>
        <dbReference type="SAM" id="Phobius"/>
    </source>
</evidence>
<dbReference type="AlphaFoldDB" id="A0A3A9ASR2"/>
<dbReference type="Proteomes" id="UP000280696">
    <property type="component" value="Unassembled WGS sequence"/>
</dbReference>
<dbReference type="SUPFAM" id="SSF52266">
    <property type="entry name" value="SGNH hydrolase"/>
    <property type="match status" value="1"/>
</dbReference>
<proteinExistence type="predicted"/>
<keyword evidence="1" id="KW-0812">Transmembrane</keyword>
<organism evidence="2 3">
    <name type="scientific">Parablautia intestinalis</name>
    <dbReference type="NCBI Taxonomy" id="2320100"/>
    <lineage>
        <taxon>Bacteria</taxon>
        <taxon>Bacillati</taxon>
        <taxon>Bacillota</taxon>
        <taxon>Clostridia</taxon>
        <taxon>Lachnospirales</taxon>
        <taxon>Lachnospiraceae</taxon>
        <taxon>Parablautia</taxon>
    </lineage>
</organism>
<evidence type="ECO:0000313" key="2">
    <source>
        <dbReference type="EMBL" id="RKI90276.1"/>
    </source>
</evidence>
<name>A0A3A9ASR2_9FIRM</name>
<protein>
    <recommendedName>
        <fullName evidence="4">SGNH/GDSL hydrolase family protein</fullName>
    </recommendedName>
</protein>
<gene>
    <name evidence="2" type="ORF">D7V94_14230</name>
</gene>
<evidence type="ECO:0000313" key="3">
    <source>
        <dbReference type="Proteomes" id="UP000280696"/>
    </source>
</evidence>
<keyword evidence="1" id="KW-1133">Transmembrane helix</keyword>
<reference evidence="2 3" key="1">
    <citation type="submission" date="2018-09" db="EMBL/GenBank/DDBJ databases">
        <title>Murine metabolic-syndrome-specific gut microbial biobank.</title>
        <authorList>
            <person name="Liu C."/>
        </authorList>
    </citation>
    <scope>NUCLEOTIDE SEQUENCE [LARGE SCALE GENOMIC DNA]</scope>
    <source>
        <strain evidence="2 3">0.1xD8-82</strain>
    </source>
</reference>
<dbReference type="EMBL" id="RAYQ01000015">
    <property type="protein sequence ID" value="RKI90276.1"/>
    <property type="molecule type" value="Genomic_DNA"/>
</dbReference>